<dbReference type="AlphaFoldDB" id="A0A2K5JT04"/>
<reference evidence="1" key="1">
    <citation type="submission" date="2025-08" db="UniProtKB">
        <authorList>
            <consortium name="Ensembl"/>
        </authorList>
    </citation>
    <scope>IDENTIFICATION</scope>
</reference>
<evidence type="ECO:0000313" key="2">
    <source>
        <dbReference type="Proteomes" id="UP000233080"/>
    </source>
</evidence>
<protein>
    <submittedName>
        <fullName evidence="1">Uncharacterized protein</fullName>
    </submittedName>
</protein>
<keyword evidence="2" id="KW-1185">Reference proteome</keyword>
<organism evidence="1 2">
    <name type="scientific">Colobus angolensis palliatus</name>
    <name type="common">Peters' Angolan colobus</name>
    <dbReference type="NCBI Taxonomy" id="336983"/>
    <lineage>
        <taxon>Eukaryota</taxon>
        <taxon>Metazoa</taxon>
        <taxon>Chordata</taxon>
        <taxon>Craniata</taxon>
        <taxon>Vertebrata</taxon>
        <taxon>Euteleostomi</taxon>
        <taxon>Mammalia</taxon>
        <taxon>Eutheria</taxon>
        <taxon>Euarchontoglires</taxon>
        <taxon>Primates</taxon>
        <taxon>Haplorrhini</taxon>
        <taxon>Catarrhini</taxon>
        <taxon>Cercopithecidae</taxon>
        <taxon>Colobinae</taxon>
        <taxon>Colobus</taxon>
    </lineage>
</organism>
<sequence length="70" mass="7905">MSFCLNQAGEITHPSSGTLACSYKVIGFMTPRLAVLTSQVLKMFFFCMPAPTIPQEWTHIQNSGRKCQHW</sequence>
<reference evidence="1" key="2">
    <citation type="submission" date="2025-09" db="UniProtKB">
        <authorList>
            <consortium name="Ensembl"/>
        </authorList>
    </citation>
    <scope>IDENTIFICATION</scope>
</reference>
<dbReference type="Ensembl" id="ENSCANT00000055193.1">
    <property type="protein sequence ID" value="ENSCANP00000031972.1"/>
    <property type="gene ID" value="ENSCANG00000039645.1"/>
</dbReference>
<dbReference type="Proteomes" id="UP000233080">
    <property type="component" value="Unassembled WGS sequence"/>
</dbReference>
<name>A0A2K5JT04_COLAP</name>
<evidence type="ECO:0000313" key="1">
    <source>
        <dbReference type="Ensembl" id="ENSCANP00000031972.1"/>
    </source>
</evidence>
<accession>A0A2K5JT04</accession>
<proteinExistence type="predicted"/>